<accession>A0A645D2R7</accession>
<name>A0A645D2R7_9ZZZZ</name>
<gene>
    <name evidence="1" type="ORF">SDC9_130457</name>
</gene>
<dbReference type="AlphaFoldDB" id="A0A645D2R7"/>
<protein>
    <submittedName>
        <fullName evidence="1">Uncharacterized protein</fullName>
    </submittedName>
</protein>
<dbReference type="EMBL" id="VSSQ01032202">
    <property type="protein sequence ID" value="MPM83393.1"/>
    <property type="molecule type" value="Genomic_DNA"/>
</dbReference>
<proteinExistence type="predicted"/>
<evidence type="ECO:0000313" key="1">
    <source>
        <dbReference type="EMBL" id="MPM83393.1"/>
    </source>
</evidence>
<reference evidence="1" key="1">
    <citation type="submission" date="2019-08" db="EMBL/GenBank/DDBJ databases">
        <authorList>
            <person name="Kucharzyk K."/>
            <person name="Murdoch R.W."/>
            <person name="Higgins S."/>
            <person name="Loffler F."/>
        </authorList>
    </citation>
    <scope>NUCLEOTIDE SEQUENCE</scope>
</reference>
<sequence length="188" mass="21905">MEKILKFISFPVVLVVLWTGLTDVNASNKPYLISKDYCTLTMKFFNTDTVLVVSPDSCTISETDRMDIENYVNWEKRQVKPVYVYKTENEVNIADSKKHMLFFGCLTKFQRKEFMRIPLRKRGKGFSFENRSFNGLADAFFYINKKADKMYLCKNSDQLHHQFFAVGATGYPLHIFRGNEIVLTGVFD</sequence>
<organism evidence="1">
    <name type="scientific">bioreactor metagenome</name>
    <dbReference type="NCBI Taxonomy" id="1076179"/>
    <lineage>
        <taxon>unclassified sequences</taxon>
        <taxon>metagenomes</taxon>
        <taxon>ecological metagenomes</taxon>
    </lineage>
</organism>
<comment type="caution">
    <text evidence="1">The sequence shown here is derived from an EMBL/GenBank/DDBJ whole genome shotgun (WGS) entry which is preliminary data.</text>
</comment>